<dbReference type="AlphaFoldDB" id="Q23MI0"/>
<dbReference type="HOGENOM" id="CLU_367063_0_0_1"/>
<organism evidence="1 2">
    <name type="scientific">Tetrahymena thermophila (strain SB210)</name>
    <dbReference type="NCBI Taxonomy" id="312017"/>
    <lineage>
        <taxon>Eukaryota</taxon>
        <taxon>Sar</taxon>
        <taxon>Alveolata</taxon>
        <taxon>Ciliophora</taxon>
        <taxon>Intramacronucleata</taxon>
        <taxon>Oligohymenophorea</taxon>
        <taxon>Hymenostomatida</taxon>
        <taxon>Tetrahymenina</taxon>
        <taxon>Tetrahymenidae</taxon>
        <taxon>Tetrahymena</taxon>
    </lineage>
</organism>
<dbReference type="EMBL" id="GG662661">
    <property type="protein sequence ID" value="EAR97659.2"/>
    <property type="molecule type" value="Genomic_DNA"/>
</dbReference>
<keyword evidence="2" id="KW-1185">Reference proteome</keyword>
<accession>Q23MI0</accession>
<dbReference type="KEGG" id="tet:TTHERM_00617820"/>
<dbReference type="GeneID" id="7823771"/>
<evidence type="ECO:0000313" key="1">
    <source>
        <dbReference type="EMBL" id="EAR97659.2"/>
    </source>
</evidence>
<dbReference type="InParanoid" id="Q23MI0"/>
<proteinExistence type="predicted"/>
<evidence type="ECO:0000313" key="2">
    <source>
        <dbReference type="Proteomes" id="UP000009168"/>
    </source>
</evidence>
<gene>
    <name evidence="1" type="ORF">TTHERM_00617820</name>
</gene>
<sequence>MTKVNQDQLNNYVRYLKLRQMKLFYEIGNFHETGKIALQMFEELKQSKNTYEAISLINEIAIQMIDVKQFQVAYNILKMLVDHNEKNNYTSYPDEEFYEISFLYSSCCYILQNFNDAAKYAMYCYQLIQKNNFPVEKPYNCLVVASICYKQLKNTNELKKIQEEIRKYPDVNLEQHNFQNFQLFKGLHRTSEYEQEYNSLKQQEELQQKKEVENGKVLVWNQEVEEKALSLLKNNQFDEGLAYLEQLLKKLVQKSDWLQIANIKERQAEFYRQKNQIDKSIEISLEVNKMLLENRNQLLLQDSLTLLNLNHLKNLYYSKKDFEYSVFWGRKWTHYCFQNHIFTVFDQQVLISMFFHIESLKQLQRYQEALSYSYHVNRYLQNVEIDHSTLYKAILQLTMEQFQLQNKLKNLKESNFLAQRACEMIRPIKDQIKDLYHLYLKKAAYLSFETNDIEGKEKYGLEYLQVKKDMKITPEDQNLILEINLHFITKYLDSNKFEEAEKLNKESLEILKTCKYPEMKFQVLMVQSMIEAQFNRFDQIEEFYKQVEDLLQSELKGCLAGKFQQKL</sequence>
<dbReference type="RefSeq" id="XP_001017904.2">
    <property type="nucleotide sequence ID" value="XM_001017904.2"/>
</dbReference>
<name>Q23MI0_TETTS</name>
<evidence type="ECO:0008006" key="3">
    <source>
        <dbReference type="Google" id="ProtNLM"/>
    </source>
</evidence>
<dbReference type="Proteomes" id="UP000009168">
    <property type="component" value="Unassembled WGS sequence"/>
</dbReference>
<reference evidence="2" key="1">
    <citation type="journal article" date="2006" name="PLoS Biol.">
        <title>Macronuclear genome sequence of the ciliate Tetrahymena thermophila, a model eukaryote.</title>
        <authorList>
            <person name="Eisen J.A."/>
            <person name="Coyne R.S."/>
            <person name="Wu M."/>
            <person name="Wu D."/>
            <person name="Thiagarajan M."/>
            <person name="Wortman J.R."/>
            <person name="Badger J.H."/>
            <person name="Ren Q."/>
            <person name="Amedeo P."/>
            <person name="Jones K.M."/>
            <person name="Tallon L.J."/>
            <person name="Delcher A.L."/>
            <person name="Salzberg S.L."/>
            <person name="Silva J.C."/>
            <person name="Haas B.J."/>
            <person name="Majoros W.H."/>
            <person name="Farzad M."/>
            <person name="Carlton J.M."/>
            <person name="Smith R.K. Jr."/>
            <person name="Garg J."/>
            <person name="Pearlman R.E."/>
            <person name="Karrer K.M."/>
            <person name="Sun L."/>
            <person name="Manning G."/>
            <person name="Elde N.C."/>
            <person name="Turkewitz A.P."/>
            <person name="Asai D.J."/>
            <person name="Wilkes D.E."/>
            <person name="Wang Y."/>
            <person name="Cai H."/>
            <person name="Collins K."/>
            <person name="Stewart B.A."/>
            <person name="Lee S.R."/>
            <person name="Wilamowska K."/>
            <person name="Weinberg Z."/>
            <person name="Ruzzo W.L."/>
            <person name="Wloga D."/>
            <person name="Gaertig J."/>
            <person name="Frankel J."/>
            <person name="Tsao C.-C."/>
            <person name="Gorovsky M.A."/>
            <person name="Keeling P.J."/>
            <person name="Waller R.F."/>
            <person name="Patron N.J."/>
            <person name="Cherry J.M."/>
            <person name="Stover N.A."/>
            <person name="Krieger C.J."/>
            <person name="del Toro C."/>
            <person name="Ryder H.F."/>
            <person name="Williamson S.C."/>
            <person name="Barbeau R.A."/>
            <person name="Hamilton E.P."/>
            <person name="Orias E."/>
        </authorList>
    </citation>
    <scope>NUCLEOTIDE SEQUENCE [LARGE SCALE GENOMIC DNA]</scope>
    <source>
        <strain evidence="2">SB210</strain>
    </source>
</reference>
<protein>
    <recommendedName>
        <fullName evidence="3">Tetratricopeptide repeat protein</fullName>
    </recommendedName>
</protein>